<keyword evidence="1" id="KW-1133">Transmembrane helix</keyword>
<feature type="transmembrane region" description="Helical" evidence="1">
    <location>
        <begin position="34"/>
        <end position="54"/>
    </location>
</feature>
<keyword evidence="3" id="KW-1185">Reference proteome</keyword>
<evidence type="ECO:0000256" key="1">
    <source>
        <dbReference type="SAM" id="Phobius"/>
    </source>
</evidence>
<proteinExistence type="predicted"/>
<dbReference type="EMBL" id="QGDQ01000019">
    <property type="protein sequence ID" value="PWJ52614.1"/>
    <property type="molecule type" value="Genomic_DNA"/>
</dbReference>
<comment type="caution">
    <text evidence="2">The sequence shown here is derived from an EMBL/GenBank/DDBJ whole genome shotgun (WGS) entry which is preliminary data.</text>
</comment>
<keyword evidence="1" id="KW-0472">Membrane</keyword>
<organism evidence="2 3">
    <name type="scientific">Quadrisphaera granulorum</name>
    <dbReference type="NCBI Taxonomy" id="317664"/>
    <lineage>
        <taxon>Bacteria</taxon>
        <taxon>Bacillati</taxon>
        <taxon>Actinomycetota</taxon>
        <taxon>Actinomycetes</taxon>
        <taxon>Kineosporiales</taxon>
        <taxon>Kineosporiaceae</taxon>
        <taxon>Quadrisphaera</taxon>
    </lineage>
</organism>
<name>A0A316A719_9ACTN</name>
<dbReference type="Proteomes" id="UP000245469">
    <property type="component" value="Unassembled WGS sequence"/>
</dbReference>
<accession>A0A316A719</accession>
<reference evidence="2 3" key="1">
    <citation type="submission" date="2018-03" db="EMBL/GenBank/DDBJ databases">
        <title>Genomic Encyclopedia of Archaeal and Bacterial Type Strains, Phase II (KMG-II): from individual species to whole genera.</title>
        <authorList>
            <person name="Goeker M."/>
        </authorList>
    </citation>
    <scope>NUCLEOTIDE SEQUENCE [LARGE SCALE GENOMIC DNA]</scope>
    <source>
        <strain evidence="2 3">DSM 44889</strain>
    </source>
</reference>
<protein>
    <submittedName>
        <fullName evidence="2">Uncharacterized protein</fullName>
    </submittedName>
</protein>
<gene>
    <name evidence="2" type="ORF">BXY45_119109</name>
</gene>
<evidence type="ECO:0000313" key="2">
    <source>
        <dbReference type="EMBL" id="PWJ52614.1"/>
    </source>
</evidence>
<evidence type="ECO:0000313" key="3">
    <source>
        <dbReference type="Proteomes" id="UP000245469"/>
    </source>
</evidence>
<feature type="transmembrane region" description="Helical" evidence="1">
    <location>
        <begin position="9"/>
        <end position="28"/>
    </location>
</feature>
<keyword evidence="1" id="KW-0812">Transmembrane</keyword>
<dbReference type="AlphaFoldDB" id="A0A316A719"/>
<sequence>MLQLLPVRFGIWGGITVLAAVVAMLAASEGPTDWRLLIATTGLGVAVVTTLCTWSSRRKEADHQHLSKAVADLVNAWNVLRTSTGITAAIESNLVLLRQEDRVAQLGTRRIDKVDAQLRQVTALDRPASPKNLESWLERRYDTVAERNKQLIELVTNTEDRWRLRAQATADAHPSLMEAYSDWDRAAQTCRAAASRWPSLVQCVELTEYHVRAWWVYAVNDPRYWESDEGMRQERRRWHNEAKARVLALQDIVVCRDLGMHPMRHALARTTPGTETLNAIDRSNAMI</sequence>